<evidence type="ECO:0000256" key="1">
    <source>
        <dbReference type="SAM" id="Phobius"/>
    </source>
</evidence>
<keyword evidence="1" id="KW-0472">Membrane</keyword>
<name>A0ABQ1I2Q0_9ALTE</name>
<gene>
    <name evidence="2" type="ORF">GCM10007414_23380</name>
</gene>
<keyword evidence="1" id="KW-1133">Transmembrane helix</keyword>
<accession>A0ABQ1I2Q0</accession>
<dbReference type="EMBL" id="BMDY01000013">
    <property type="protein sequence ID" value="GGB09299.1"/>
    <property type="molecule type" value="Genomic_DNA"/>
</dbReference>
<organism evidence="2 3">
    <name type="scientific">Agarivorans gilvus</name>
    <dbReference type="NCBI Taxonomy" id="680279"/>
    <lineage>
        <taxon>Bacteria</taxon>
        <taxon>Pseudomonadati</taxon>
        <taxon>Pseudomonadota</taxon>
        <taxon>Gammaproteobacteria</taxon>
        <taxon>Alteromonadales</taxon>
        <taxon>Alteromonadaceae</taxon>
        <taxon>Agarivorans</taxon>
    </lineage>
</organism>
<sequence length="58" mass="6727">MSTPYLILLIVLVLGFIVGNIMMLKHMGRFNISPELRKKIEQNNRKADALDQQDKQQD</sequence>
<evidence type="ECO:0008006" key="4">
    <source>
        <dbReference type="Google" id="ProtNLM"/>
    </source>
</evidence>
<protein>
    <recommendedName>
        <fullName evidence="4">DUF2897 domain-containing protein</fullName>
    </recommendedName>
</protein>
<evidence type="ECO:0000313" key="2">
    <source>
        <dbReference type="EMBL" id="GGB09299.1"/>
    </source>
</evidence>
<keyword evidence="1" id="KW-0812">Transmembrane</keyword>
<dbReference type="RefSeq" id="WP_083481712.1">
    <property type="nucleotide sequence ID" value="NZ_BMDY01000013.1"/>
</dbReference>
<comment type="caution">
    <text evidence="2">The sequence shown here is derived from an EMBL/GenBank/DDBJ whole genome shotgun (WGS) entry which is preliminary data.</text>
</comment>
<proteinExistence type="predicted"/>
<reference evidence="3" key="1">
    <citation type="journal article" date="2019" name="Int. J. Syst. Evol. Microbiol.">
        <title>The Global Catalogue of Microorganisms (GCM) 10K type strain sequencing project: providing services to taxonomists for standard genome sequencing and annotation.</title>
        <authorList>
            <consortium name="The Broad Institute Genomics Platform"/>
            <consortium name="The Broad Institute Genome Sequencing Center for Infectious Disease"/>
            <person name="Wu L."/>
            <person name="Ma J."/>
        </authorList>
    </citation>
    <scope>NUCLEOTIDE SEQUENCE [LARGE SCALE GENOMIC DNA]</scope>
    <source>
        <strain evidence="3">CGMCC 1.10131</strain>
    </source>
</reference>
<feature type="transmembrane region" description="Helical" evidence="1">
    <location>
        <begin position="6"/>
        <end position="24"/>
    </location>
</feature>
<keyword evidence="3" id="KW-1185">Reference proteome</keyword>
<dbReference type="InterPro" id="IPR021550">
    <property type="entry name" value="DUF2897"/>
</dbReference>
<dbReference type="Proteomes" id="UP000651977">
    <property type="component" value="Unassembled WGS sequence"/>
</dbReference>
<evidence type="ECO:0000313" key="3">
    <source>
        <dbReference type="Proteomes" id="UP000651977"/>
    </source>
</evidence>
<dbReference type="Pfam" id="PF11446">
    <property type="entry name" value="DUF2897"/>
    <property type="match status" value="1"/>
</dbReference>